<gene>
    <name evidence="7" type="ORF">GCM10007923_47860</name>
</gene>
<evidence type="ECO:0000256" key="4">
    <source>
        <dbReference type="ARBA" id="ARBA00022989"/>
    </source>
</evidence>
<keyword evidence="3 6" id="KW-0812">Transmembrane</keyword>
<proteinExistence type="predicted"/>
<keyword evidence="2" id="KW-1003">Cell membrane</keyword>
<comment type="subcellular location">
    <subcellularLocation>
        <location evidence="1">Cell membrane</location>
        <topology evidence="1">Multi-pass membrane protein</topology>
    </subcellularLocation>
</comment>
<dbReference type="Pfam" id="PF02653">
    <property type="entry name" value="BPD_transp_2"/>
    <property type="match status" value="1"/>
</dbReference>
<feature type="transmembrane region" description="Helical" evidence="6">
    <location>
        <begin position="36"/>
        <end position="54"/>
    </location>
</feature>
<evidence type="ECO:0000313" key="7">
    <source>
        <dbReference type="EMBL" id="GLR53570.1"/>
    </source>
</evidence>
<feature type="transmembrane region" description="Helical" evidence="6">
    <location>
        <begin position="111"/>
        <end position="136"/>
    </location>
</feature>
<dbReference type="EMBL" id="BSOP01000042">
    <property type="protein sequence ID" value="GLR53570.1"/>
    <property type="molecule type" value="Genomic_DNA"/>
</dbReference>
<dbReference type="RefSeq" id="WP_244767641.1">
    <property type="nucleotide sequence ID" value="NZ_BSOP01000042.1"/>
</dbReference>
<comment type="caution">
    <text evidence="7">The sequence shown here is derived from an EMBL/GenBank/DDBJ whole genome shotgun (WGS) entry which is preliminary data.</text>
</comment>
<accession>A0ABQ5ZPJ7</accession>
<reference evidence="8" key="1">
    <citation type="journal article" date="2019" name="Int. J. Syst. Evol. Microbiol.">
        <title>The Global Catalogue of Microorganisms (GCM) 10K type strain sequencing project: providing services to taxonomists for standard genome sequencing and annotation.</title>
        <authorList>
            <consortium name="The Broad Institute Genomics Platform"/>
            <consortium name="The Broad Institute Genome Sequencing Center for Infectious Disease"/>
            <person name="Wu L."/>
            <person name="Ma J."/>
        </authorList>
    </citation>
    <scope>NUCLEOTIDE SEQUENCE [LARGE SCALE GENOMIC DNA]</scope>
    <source>
        <strain evidence="8">NBRC 102122</strain>
    </source>
</reference>
<feature type="transmembrane region" description="Helical" evidence="6">
    <location>
        <begin position="156"/>
        <end position="177"/>
    </location>
</feature>
<feature type="transmembrane region" description="Helical" evidence="6">
    <location>
        <begin position="244"/>
        <end position="269"/>
    </location>
</feature>
<sequence>MNPILRTFGLAALGALVFIAIGLVVPAWFLFTMTKAVGFGLVALGLVGLLRGGLLSFGQGLYYCGGAYVSGLMANWAGVTDMIVLLSVGCIAGGLIAALVSPLVARYRGIFFAMLTMALSMVAYGVLTKIAAIGGSDGFNVPKPTLLGYHLAETGFGLYAIAVVIAALAAAVCRVHFDSGLGLIASAARENELRIEYLGASVFSVSTRSFILAGGLAGLGGTLNGVALGHVDPFFSYWTTSGEMVFIAILGGYASVTAVFGTALVTELVRSFSGQYFPESWQMLLGIFLLLVIVFLPRGVGSMWAKPAKNHAIRSIKEPAT</sequence>
<evidence type="ECO:0000313" key="8">
    <source>
        <dbReference type="Proteomes" id="UP001156702"/>
    </source>
</evidence>
<feature type="transmembrane region" description="Helical" evidence="6">
    <location>
        <begin position="83"/>
        <end position="104"/>
    </location>
</feature>
<dbReference type="PANTHER" id="PTHR30482:SF17">
    <property type="entry name" value="ABC TRANSPORTER ATP-BINDING PROTEIN"/>
    <property type="match status" value="1"/>
</dbReference>
<evidence type="ECO:0000256" key="2">
    <source>
        <dbReference type="ARBA" id="ARBA00022475"/>
    </source>
</evidence>
<organism evidence="7 8">
    <name type="scientific">Shinella yambaruensis</name>
    <dbReference type="NCBI Taxonomy" id="415996"/>
    <lineage>
        <taxon>Bacteria</taxon>
        <taxon>Pseudomonadati</taxon>
        <taxon>Pseudomonadota</taxon>
        <taxon>Alphaproteobacteria</taxon>
        <taxon>Hyphomicrobiales</taxon>
        <taxon>Rhizobiaceae</taxon>
        <taxon>Shinella</taxon>
    </lineage>
</organism>
<dbReference type="InterPro" id="IPR001851">
    <property type="entry name" value="ABC_transp_permease"/>
</dbReference>
<keyword evidence="5 6" id="KW-0472">Membrane</keyword>
<feature type="transmembrane region" description="Helical" evidence="6">
    <location>
        <begin position="281"/>
        <end position="300"/>
    </location>
</feature>
<protein>
    <submittedName>
        <fullName evidence="7">Branched-chain amino acid ABC transporter permease</fullName>
    </submittedName>
</protein>
<evidence type="ECO:0000256" key="3">
    <source>
        <dbReference type="ARBA" id="ARBA00022692"/>
    </source>
</evidence>
<evidence type="ECO:0000256" key="1">
    <source>
        <dbReference type="ARBA" id="ARBA00004651"/>
    </source>
</evidence>
<keyword evidence="8" id="KW-1185">Reference proteome</keyword>
<feature type="transmembrane region" description="Helical" evidence="6">
    <location>
        <begin position="7"/>
        <end position="30"/>
    </location>
</feature>
<keyword evidence="4 6" id="KW-1133">Transmembrane helix</keyword>
<dbReference type="Proteomes" id="UP001156702">
    <property type="component" value="Unassembled WGS sequence"/>
</dbReference>
<evidence type="ECO:0000256" key="5">
    <source>
        <dbReference type="ARBA" id="ARBA00023136"/>
    </source>
</evidence>
<dbReference type="InterPro" id="IPR043428">
    <property type="entry name" value="LivM-like"/>
</dbReference>
<dbReference type="PANTHER" id="PTHR30482">
    <property type="entry name" value="HIGH-AFFINITY BRANCHED-CHAIN AMINO ACID TRANSPORT SYSTEM PERMEASE"/>
    <property type="match status" value="1"/>
</dbReference>
<name>A0ABQ5ZPJ7_9HYPH</name>
<dbReference type="CDD" id="cd06581">
    <property type="entry name" value="TM_PBP1_LivM_like"/>
    <property type="match status" value="1"/>
</dbReference>
<evidence type="ECO:0000256" key="6">
    <source>
        <dbReference type="SAM" id="Phobius"/>
    </source>
</evidence>